<proteinExistence type="predicted"/>
<evidence type="ECO:0000313" key="1">
    <source>
        <dbReference type="Proteomes" id="UP000887540"/>
    </source>
</evidence>
<dbReference type="WBParaSite" id="ACRNAN_scaffold573.g28297.t1">
    <property type="protein sequence ID" value="ACRNAN_scaffold573.g28297.t1"/>
    <property type="gene ID" value="ACRNAN_scaffold573.g28297"/>
</dbReference>
<name>A0A914E512_9BILA</name>
<reference evidence="2" key="1">
    <citation type="submission" date="2022-11" db="UniProtKB">
        <authorList>
            <consortium name="WormBaseParasite"/>
        </authorList>
    </citation>
    <scope>IDENTIFICATION</scope>
</reference>
<keyword evidence="1" id="KW-1185">Reference proteome</keyword>
<evidence type="ECO:0000313" key="2">
    <source>
        <dbReference type="WBParaSite" id="ACRNAN_scaffold573.g28297.t1"/>
    </source>
</evidence>
<dbReference type="Proteomes" id="UP000887540">
    <property type="component" value="Unplaced"/>
</dbReference>
<dbReference type="AlphaFoldDB" id="A0A914E512"/>
<organism evidence="1 2">
    <name type="scientific">Acrobeloides nanus</name>
    <dbReference type="NCBI Taxonomy" id="290746"/>
    <lineage>
        <taxon>Eukaryota</taxon>
        <taxon>Metazoa</taxon>
        <taxon>Ecdysozoa</taxon>
        <taxon>Nematoda</taxon>
        <taxon>Chromadorea</taxon>
        <taxon>Rhabditida</taxon>
        <taxon>Tylenchina</taxon>
        <taxon>Cephalobomorpha</taxon>
        <taxon>Cephaloboidea</taxon>
        <taxon>Cephalobidae</taxon>
        <taxon>Acrobeloides</taxon>
    </lineage>
</organism>
<sequence length="262" mass="29471">MTRSAQEISDIIKAHKSELKPLTDKERRNLLNNRRSELQTTSVSLASNYVTRSVGLSVGPVIGNVAGGVTSSAFRSGLVATPRFNWLDFQQEKYNAELADELSSHPNLCHALREAGEIFEKAKSNCLNRETRNFESKVTSIQQIDSFVRLIIEALRIISLPEGAPLMLEINDVTAAISDCIKRCLESEITKGNMTIDQSKPIIKDGCIAWIKFEFQSSHSIESACCVTDKYAEVISTKKWFFFKDEKDFRVALFEAEKKLKK</sequence>
<protein>
    <submittedName>
        <fullName evidence="2">Uncharacterized protein</fullName>
    </submittedName>
</protein>
<accession>A0A914E512</accession>